<dbReference type="EMBL" id="BGZK01000417">
    <property type="protein sequence ID" value="GBP42365.1"/>
    <property type="molecule type" value="Genomic_DNA"/>
</dbReference>
<organism evidence="1 2">
    <name type="scientific">Eumeta variegata</name>
    <name type="common">Bagworm moth</name>
    <name type="synonym">Eumeta japonica</name>
    <dbReference type="NCBI Taxonomy" id="151549"/>
    <lineage>
        <taxon>Eukaryota</taxon>
        <taxon>Metazoa</taxon>
        <taxon>Ecdysozoa</taxon>
        <taxon>Arthropoda</taxon>
        <taxon>Hexapoda</taxon>
        <taxon>Insecta</taxon>
        <taxon>Pterygota</taxon>
        <taxon>Neoptera</taxon>
        <taxon>Endopterygota</taxon>
        <taxon>Lepidoptera</taxon>
        <taxon>Glossata</taxon>
        <taxon>Ditrysia</taxon>
        <taxon>Tineoidea</taxon>
        <taxon>Psychidae</taxon>
        <taxon>Oiketicinae</taxon>
        <taxon>Eumeta</taxon>
    </lineage>
</organism>
<dbReference type="AlphaFoldDB" id="A0A4C1VX02"/>
<dbReference type="Proteomes" id="UP000299102">
    <property type="component" value="Unassembled WGS sequence"/>
</dbReference>
<keyword evidence="2" id="KW-1185">Reference proteome</keyword>
<evidence type="ECO:0000313" key="2">
    <source>
        <dbReference type="Proteomes" id="UP000299102"/>
    </source>
</evidence>
<protein>
    <submittedName>
        <fullName evidence="1">Uncharacterized protein</fullName>
    </submittedName>
</protein>
<sequence>MLKKKLRITTANTLENSSVLFFAKTTASHHEAPGRTKRRAHKNDPDYLPFIVDENIYAGPRTSDLGYRVSPAVPTAAISCRSLVPCQNGKNGTLIVSSCPSLRSSGYLSIRMSQILREKLRAQSTCETMSSAIITRRSRGQNLYWTFPSAAVEQLFFPCSEAAASEFQGLICLYNRRMPLVSHDGSLIGRQPPALVAG</sequence>
<name>A0A4C1VX02_EUMVA</name>
<accession>A0A4C1VX02</accession>
<proteinExistence type="predicted"/>
<reference evidence="1 2" key="1">
    <citation type="journal article" date="2019" name="Commun. Biol.">
        <title>The bagworm genome reveals a unique fibroin gene that provides high tensile strength.</title>
        <authorList>
            <person name="Kono N."/>
            <person name="Nakamura H."/>
            <person name="Ohtoshi R."/>
            <person name="Tomita M."/>
            <person name="Numata K."/>
            <person name="Arakawa K."/>
        </authorList>
    </citation>
    <scope>NUCLEOTIDE SEQUENCE [LARGE SCALE GENOMIC DNA]</scope>
</reference>
<gene>
    <name evidence="1" type="ORF">EVAR_29998_1</name>
</gene>
<evidence type="ECO:0000313" key="1">
    <source>
        <dbReference type="EMBL" id="GBP42365.1"/>
    </source>
</evidence>
<comment type="caution">
    <text evidence="1">The sequence shown here is derived from an EMBL/GenBank/DDBJ whole genome shotgun (WGS) entry which is preliminary data.</text>
</comment>